<protein>
    <recommendedName>
        <fullName evidence="2">DUF7007 domain-containing protein</fullName>
    </recommendedName>
</protein>
<evidence type="ECO:0000256" key="1">
    <source>
        <dbReference type="SAM" id="MobiDB-lite"/>
    </source>
</evidence>
<feature type="domain" description="DUF7007" evidence="2">
    <location>
        <begin position="181"/>
        <end position="302"/>
    </location>
</feature>
<dbReference type="Pfam" id="PF22653">
    <property type="entry name" value="DUF7007"/>
    <property type="match status" value="1"/>
</dbReference>
<evidence type="ECO:0000313" key="3">
    <source>
        <dbReference type="EMBL" id="AQT06284.1"/>
    </source>
</evidence>
<dbReference type="RefSeq" id="WP_077931915.1">
    <property type="nucleotide sequence ID" value="NZ_CP014688.1"/>
</dbReference>
<geneLocation type="plasmid" evidence="4">
    <name>pac1084_1</name>
</geneLocation>
<dbReference type="Proteomes" id="UP000189055">
    <property type="component" value="Plasmid pAC1084_1"/>
</dbReference>
<organism evidence="3 4">
    <name type="scientific">Acetobacter persici</name>
    <dbReference type="NCBI Taxonomy" id="1076596"/>
    <lineage>
        <taxon>Bacteria</taxon>
        <taxon>Pseudomonadati</taxon>
        <taxon>Pseudomonadota</taxon>
        <taxon>Alphaproteobacteria</taxon>
        <taxon>Acetobacterales</taxon>
        <taxon>Acetobacteraceae</taxon>
        <taxon>Acetobacter</taxon>
    </lineage>
</organism>
<feature type="region of interest" description="Disordered" evidence="1">
    <location>
        <begin position="362"/>
        <end position="381"/>
    </location>
</feature>
<evidence type="ECO:0000259" key="2">
    <source>
        <dbReference type="Pfam" id="PF22653"/>
    </source>
</evidence>
<evidence type="ECO:0000313" key="4">
    <source>
        <dbReference type="Proteomes" id="UP000189055"/>
    </source>
</evidence>
<name>A0A1U9LIJ2_9PROT</name>
<feature type="compositionally biased region" description="Polar residues" evidence="1">
    <location>
        <begin position="369"/>
        <end position="381"/>
    </location>
</feature>
<dbReference type="EMBL" id="CP014688">
    <property type="protein sequence ID" value="AQT06284.1"/>
    <property type="molecule type" value="Genomic_DNA"/>
</dbReference>
<dbReference type="InterPro" id="IPR054276">
    <property type="entry name" value="DUF7007"/>
</dbReference>
<sequence>MSSKHEYPVLTREEQNDLARYAAKKGPRKWKQSLQAAWERGMPLPPEFPTLYALRNSHGNEWLRSVKASEFSQPAKFPDLPPAPPKAELTWKNGPNETLVAEGKTSDGKTAVMAIVDREYEGRFFRLKKIASSDGTLKNEWGEPLMTKGLEAMKESVALQVSQKAYEEKIQRFPSSTPGVPERSPWGKVQNADVLKLDDLTGEAAITYVSTAGHGGFMLSSNAASQVPPVLRLSPRGTTYEQDADWCRVALSFPECFTPHDLSKAEETLRNYDPDTWQAYYGRELQPGQSRTLDERNFMAAHKDDYIVTSAVRSDDYPGMVAVFAAPGGDRNLEQSSFLVPADEYSARSPFGFVIDNDRHMTPEEYEASMTQPENTSDFEP</sequence>
<keyword evidence="3" id="KW-0614">Plasmid</keyword>
<dbReference type="KEGG" id="aper:A0U91_14755"/>
<gene>
    <name evidence="3" type="ORF">A0U91_14755</name>
</gene>
<dbReference type="AlphaFoldDB" id="A0A1U9LIJ2"/>
<reference evidence="3 4" key="1">
    <citation type="submission" date="2016-03" db="EMBL/GenBank/DDBJ databases">
        <title>Acetic acid bacteria sequencing.</title>
        <authorList>
            <person name="Brandt J."/>
            <person name="Jakob F."/>
            <person name="Vogel R.F."/>
        </authorList>
    </citation>
    <scope>NUCLEOTIDE SEQUENCE [LARGE SCALE GENOMIC DNA]</scope>
    <source>
        <strain evidence="3 4">TMW2.1084</strain>
        <plasmid evidence="4">pac1084_1</plasmid>
    </source>
</reference>
<proteinExistence type="predicted"/>
<accession>A0A1U9LIJ2</accession>